<keyword evidence="3 5" id="KW-0378">Hydrolase</keyword>
<dbReference type="InterPro" id="IPR045155">
    <property type="entry name" value="Beta-lactam_cat"/>
</dbReference>
<dbReference type="Proteomes" id="UP000516230">
    <property type="component" value="Chromosome"/>
</dbReference>
<dbReference type="EC" id="3.5.2.6" evidence="2 5"/>
<dbReference type="EMBL" id="CP060825">
    <property type="protein sequence ID" value="QNP65935.1"/>
    <property type="molecule type" value="Genomic_DNA"/>
</dbReference>
<comment type="similarity">
    <text evidence="1 5">Belongs to the class-A beta-lactamase family.</text>
</comment>
<dbReference type="Gene3D" id="3.40.710.10">
    <property type="entry name" value="DD-peptidase/beta-lactamase superfamily"/>
    <property type="match status" value="1"/>
</dbReference>
<keyword evidence="9" id="KW-1185">Reference proteome</keyword>
<gene>
    <name evidence="8" type="primary">bla</name>
    <name evidence="8" type="ORF">IAG43_25425</name>
</gene>
<name>A0A7H0HZG9_9ACTN</name>
<comment type="catalytic activity">
    <reaction evidence="5">
        <text>a beta-lactam + H2O = a substituted beta-amino acid</text>
        <dbReference type="Rhea" id="RHEA:20401"/>
        <dbReference type="ChEBI" id="CHEBI:15377"/>
        <dbReference type="ChEBI" id="CHEBI:35627"/>
        <dbReference type="ChEBI" id="CHEBI:140347"/>
        <dbReference type="EC" id="3.5.2.6"/>
    </reaction>
</comment>
<dbReference type="SUPFAM" id="SSF56601">
    <property type="entry name" value="beta-lactamase/transpeptidase-like"/>
    <property type="match status" value="1"/>
</dbReference>
<evidence type="ECO:0000256" key="4">
    <source>
        <dbReference type="ARBA" id="ARBA00023251"/>
    </source>
</evidence>
<evidence type="ECO:0000256" key="5">
    <source>
        <dbReference type="RuleBase" id="RU361140"/>
    </source>
</evidence>
<keyword evidence="6" id="KW-0732">Signal</keyword>
<dbReference type="NCBIfam" id="NF033103">
    <property type="entry name" value="bla_class_A"/>
    <property type="match status" value="1"/>
</dbReference>
<dbReference type="GO" id="GO:0008800">
    <property type="term" value="F:beta-lactamase activity"/>
    <property type="evidence" value="ECO:0007669"/>
    <property type="project" value="UniProtKB-UniRule"/>
</dbReference>
<keyword evidence="4 5" id="KW-0046">Antibiotic resistance</keyword>
<dbReference type="PANTHER" id="PTHR35333:SF3">
    <property type="entry name" value="BETA-LACTAMASE-TYPE TRANSPEPTIDASE FOLD CONTAINING PROTEIN"/>
    <property type="match status" value="1"/>
</dbReference>
<dbReference type="PROSITE" id="PS00146">
    <property type="entry name" value="BETA_LACTAMASE_A"/>
    <property type="match status" value="1"/>
</dbReference>
<accession>A0A7H0HZG9</accession>
<feature type="chain" id="PRO_5029019223" description="Beta-lactamase" evidence="6">
    <location>
        <begin position="28"/>
        <end position="317"/>
    </location>
</feature>
<dbReference type="InterPro" id="IPR000871">
    <property type="entry name" value="Beta-lactam_class-A"/>
</dbReference>
<evidence type="ECO:0000256" key="6">
    <source>
        <dbReference type="SAM" id="SignalP"/>
    </source>
</evidence>
<evidence type="ECO:0000256" key="2">
    <source>
        <dbReference type="ARBA" id="ARBA00012865"/>
    </source>
</evidence>
<dbReference type="RefSeq" id="WP_187742999.1">
    <property type="nucleotide sequence ID" value="NZ_CP060825.1"/>
</dbReference>
<dbReference type="AlphaFoldDB" id="A0A7H0HZG9"/>
<sequence>MQHTTRARHAVAGVLAALVLAPLTGCADAGARASQTPAAQTAGRPAAQVSTASATAASHTREFRALERAFDARLGVYAIDTGTGKEVAYNDRQRFPYASTFKALAAGAVLDEYGPEGMDRLIRYTEADLVEPSPVTEDHVGTGMTLAELCDAAVRYSDNTAGNLLLAELGGPAGLDARLEDLGDHVTQMDRVEPELGEWTPGDNRDTSTPRALAHDLRAFVLGNVLTKGERDRLTTWLRTNVTGDETIKAGVPPTWVVGDKTGTAVTYGGRNDIAVVWRPDGAPIVMAVLTNRPGKDDEHDNDLLARAASVVAGALS</sequence>
<dbReference type="PRINTS" id="PR00118">
    <property type="entry name" value="BLACTAMASEA"/>
</dbReference>
<feature type="signal peptide" evidence="6">
    <location>
        <begin position="1"/>
        <end position="27"/>
    </location>
</feature>
<dbReference type="InterPro" id="IPR023650">
    <property type="entry name" value="Beta-lactam_class-A_AS"/>
</dbReference>
<evidence type="ECO:0000259" key="7">
    <source>
        <dbReference type="Pfam" id="PF13354"/>
    </source>
</evidence>
<dbReference type="InterPro" id="IPR012338">
    <property type="entry name" value="Beta-lactam/transpept-like"/>
</dbReference>
<proteinExistence type="inferred from homology"/>
<evidence type="ECO:0000256" key="1">
    <source>
        <dbReference type="ARBA" id="ARBA00009009"/>
    </source>
</evidence>
<dbReference type="PANTHER" id="PTHR35333">
    <property type="entry name" value="BETA-LACTAMASE"/>
    <property type="match status" value="1"/>
</dbReference>
<evidence type="ECO:0000256" key="3">
    <source>
        <dbReference type="ARBA" id="ARBA00022801"/>
    </source>
</evidence>
<dbReference type="GO" id="GO:0046677">
    <property type="term" value="P:response to antibiotic"/>
    <property type="evidence" value="ECO:0007669"/>
    <property type="project" value="UniProtKB-UniRule"/>
</dbReference>
<evidence type="ECO:0000313" key="9">
    <source>
        <dbReference type="Proteomes" id="UP000516230"/>
    </source>
</evidence>
<dbReference type="Pfam" id="PF13354">
    <property type="entry name" value="Beta-lactamase2"/>
    <property type="match status" value="1"/>
</dbReference>
<dbReference type="GO" id="GO:0030655">
    <property type="term" value="P:beta-lactam antibiotic catabolic process"/>
    <property type="evidence" value="ECO:0007669"/>
    <property type="project" value="InterPro"/>
</dbReference>
<feature type="domain" description="Beta-lactamase class A catalytic" evidence="7">
    <location>
        <begin position="75"/>
        <end position="291"/>
    </location>
</feature>
<evidence type="ECO:0000313" key="8">
    <source>
        <dbReference type="EMBL" id="QNP65935.1"/>
    </source>
</evidence>
<protein>
    <recommendedName>
        <fullName evidence="2 5">Beta-lactamase</fullName>
        <ecNumber evidence="2 5">3.5.2.6</ecNumber>
    </recommendedName>
</protein>
<reference evidence="8 9" key="1">
    <citation type="submission" date="2020-08" db="EMBL/GenBank/DDBJ databases">
        <title>A novel species.</title>
        <authorList>
            <person name="Gao J."/>
        </authorList>
    </citation>
    <scope>NUCLEOTIDE SEQUENCE [LARGE SCALE GENOMIC DNA]</scope>
    <source>
        <strain evidence="8 9">CRPJ-33</strain>
    </source>
</reference>
<dbReference type="KEGG" id="sgj:IAG43_25425"/>
<organism evidence="8 9">
    <name type="scientific">Streptomyces genisteinicus</name>
    <dbReference type="NCBI Taxonomy" id="2768068"/>
    <lineage>
        <taxon>Bacteria</taxon>
        <taxon>Bacillati</taxon>
        <taxon>Actinomycetota</taxon>
        <taxon>Actinomycetes</taxon>
        <taxon>Kitasatosporales</taxon>
        <taxon>Streptomycetaceae</taxon>
        <taxon>Streptomyces</taxon>
    </lineage>
</organism>